<dbReference type="PIRSF" id="PIRSF000847">
    <property type="entry name" value="Phos_ph_gly_syn"/>
    <property type="match status" value="1"/>
</dbReference>
<evidence type="ECO:0000256" key="10">
    <source>
        <dbReference type="ARBA" id="ARBA00023098"/>
    </source>
</evidence>
<dbReference type="InterPro" id="IPR048254">
    <property type="entry name" value="CDP_ALCOHOL_P_TRANSF_CS"/>
</dbReference>
<dbReference type="EMBL" id="CP047656">
    <property type="protein sequence ID" value="QHJ10582.1"/>
    <property type="molecule type" value="Genomic_DNA"/>
</dbReference>
<dbReference type="Pfam" id="PF01066">
    <property type="entry name" value="CDP-OH_P_transf"/>
    <property type="match status" value="1"/>
</dbReference>
<evidence type="ECO:0000256" key="6">
    <source>
        <dbReference type="ARBA" id="ARBA00022516"/>
    </source>
</evidence>
<comment type="subcellular location">
    <subcellularLocation>
        <location evidence="1">Membrane</location>
        <topology evidence="1">Multi-pass membrane protein</topology>
    </subcellularLocation>
</comment>
<keyword evidence="13" id="KW-1208">Phospholipid metabolism</keyword>
<evidence type="ECO:0000256" key="1">
    <source>
        <dbReference type="ARBA" id="ARBA00004141"/>
    </source>
</evidence>
<dbReference type="Proteomes" id="UP000464524">
    <property type="component" value="Chromosome"/>
</dbReference>
<dbReference type="GO" id="GO:0005886">
    <property type="term" value="C:plasma membrane"/>
    <property type="evidence" value="ECO:0007669"/>
    <property type="project" value="TreeGrafter"/>
</dbReference>
<evidence type="ECO:0000256" key="9">
    <source>
        <dbReference type="ARBA" id="ARBA00022989"/>
    </source>
</evidence>
<dbReference type="InterPro" id="IPR050324">
    <property type="entry name" value="CDP-alcohol_PTase-I"/>
</dbReference>
<evidence type="ECO:0000256" key="3">
    <source>
        <dbReference type="ARBA" id="ARBA00010441"/>
    </source>
</evidence>
<dbReference type="KEGG" id="pmes:FX988_00799"/>
<name>A0A857JH35_9ALTE</name>
<evidence type="ECO:0000256" key="8">
    <source>
        <dbReference type="ARBA" id="ARBA00022692"/>
    </source>
</evidence>
<evidence type="ECO:0000313" key="18">
    <source>
        <dbReference type="EMBL" id="QHJ10582.1"/>
    </source>
</evidence>
<dbReference type="OrthoDB" id="9796672at2"/>
<feature type="transmembrane region" description="Helical" evidence="17">
    <location>
        <begin position="160"/>
        <end position="181"/>
    </location>
</feature>
<dbReference type="InterPro" id="IPR000462">
    <property type="entry name" value="CDP-OH_P_trans"/>
</dbReference>
<dbReference type="Gene3D" id="1.20.120.1760">
    <property type="match status" value="1"/>
</dbReference>
<gene>
    <name evidence="18" type="ORF">FX988_00799</name>
</gene>
<keyword evidence="12" id="KW-0594">Phospholipid biosynthesis</keyword>
<evidence type="ECO:0000256" key="4">
    <source>
        <dbReference type="ARBA" id="ARBA00013170"/>
    </source>
</evidence>
<keyword evidence="10" id="KW-0443">Lipid metabolism</keyword>
<comment type="similarity">
    <text evidence="3 16">Belongs to the CDP-alcohol phosphatidyltransferase class-I family.</text>
</comment>
<dbReference type="PROSITE" id="PS00379">
    <property type="entry name" value="CDP_ALCOHOL_P_TRANSF"/>
    <property type="match status" value="1"/>
</dbReference>
<keyword evidence="11 17" id="KW-0472">Membrane</keyword>
<keyword evidence="8 17" id="KW-0812">Transmembrane</keyword>
<protein>
    <recommendedName>
        <fullName evidence="5 15">CDP-diacylglycerol--glycerol-3-phosphate 3-phosphatidyltransferase</fullName>
        <ecNumber evidence="4 15">2.7.8.5</ecNumber>
    </recommendedName>
</protein>
<dbReference type="GO" id="GO:0008444">
    <property type="term" value="F:CDP-diacylglycerol-glycerol-3-phosphate 3-phosphatidyltransferase activity"/>
    <property type="evidence" value="ECO:0007669"/>
    <property type="project" value="UniProtKB-UniRule"/>
</dbReference>
<feature type="transmembrane region" description="Helical" evidence="17">
    <location>
        <begin position="72"/>
        <end position="99"/>
    </location>
</feature>
<evidence type="ECO:0000256" key="16">
    <source>
        <dbReference type="RuleBase" id="RU003750"/>
    </source>
</evidence>
<evidence type="ECO:0000256" key="17">
    <source>
        <dbReference type="SAM" id="Phobius"/>
    </source>
</evidence>
<dbReference type="InterPro" id="IPR004570">
    <property type="entry name" value="Phosphatidylglycerol_P_synth"/>
</dbReference>
<dbReference type="InterPro" id="IPR043130">
    <property type="entry name" value="CDP-OH_PTrfase_TM_dom"/>
</dbReference>
<evidence type="ECO:0000256" key="5">
    <source>
        <dbReference type="ARBA" id="ARBA00014944"/>
    </source>
</evidence>
<evidence type="ECO:0000256" key="11">
    <source>
        <dbReference type="ARBA" id="ARBA00023136"/>
    </source>
</evidence>
<dbReference type="PANTHER" id="PTHR14269:SF62">
    <property type="entry name" value="CDP-DIACYLGLYCEROL--GLYCEROL-3-PHOSPHATE 3-PHOSPHATIDYLTRANSFERASE 1, CHLOROPLASTIC"/>
    <property type="match status" value="1"/>
</dbReference>
<evidence type="ECO:0000256" key="14">
    <source>
        <dbReference type="ARBA" id="ARBA00048586"/>
    </source>
</evidence>
<feature type="transmembrane region" description="Helical" evidence="17">
    <location>
        <begin position="134"/>
        <end position="154"/>
    </location>
</feature>
<dbReference type="EC" id="2.7.8.5" evidence="4 15"/>
<dbReference type="AlphaFoldDB" id="A0A857JH35"/>
<organism evidence="18 19">
    <name type="scientific">Paraglaciecola mesophila</name>
    <dbReference type="NCBI Taxonomy" id="197222"/>
    <lineage>
        <taxon>Bacteria</taxon>
        <taxon>Pseudomonadati</taxon>
        <taxon>Pseudomonadota</taxon>
        <taxon>Gammaproteobacteria</taxon>
        <taxon>Alteromonadales</taxon>
        <taxon>Alteromonadaceae</taxon>
        <taxon>Paraglaciecola</taxon>
    </lineage>
</organism>
<dbReference type="RefSeq" id="WP_160178440.1">
    <property type="nucleotide sequence ID" value="NZ_CP047656.1"/>
</dbReference>
<keyword evidence="9 17" id="KW-1133">Transmembrane helix</keyword>
<accession>A0A857JH35</accession>
<sequence>MWTIPNIITVIRVLLIPIFVAVYFLDWQWAHQAAAFVFWFAAITDWFDGYLARKLQQSTAFGAFLDPVADKLIVATALILITHTYASIWITVPAILLLAREIYISALREWMGQKGLQDTVKVSFMGKAKTMAQMLALIGLLSELEYFMGIPIYWVTLGYILLYFAAILSFWSMISYTLAAWPSLSKSESK</sequence>
<feature type="transmembrane region" description="Helical" evidence="17">
    <location>
        <begin position="6"/>
        <end position="26"/>
    </location>
</feature>
<evidence type="ECO:0000256" key="12">
    <source>
        <dbReference type="ARBA" id="ARBA00023209"/>
    </source>
</evidence>
<keyword evidence="7 16" id="KW-0808">Transferase</keyword>
<comment type="catalytic activity">
    <reaction evidence="14">
        <text>a CDP-1,2-diacyl-sn-glycerol + sn-glycerol 3-phosphate = a 1,2-diacyl-sn-glycero-3-phospho-(1'-sn-glycero-3'-phosphate) + CMP + H(+)</text>
        <dbReference type="Rhea" id="RHEA:12593"/>
        <dbReference type="ChEBI" id="CHEBI:15378"/>
        <dbReference type="ChEBI" id="CHEBI:57597"/>
        <dbReference type="ChEBI" id="CHEBI:58332"/>
        <dbReference type="ChEBI" id="CHEBI:60110"/>
        <dbReference type="ChEBI" id="CHEBI:60377"/>
        <dbReference type="EC" id="2.7.8.5"/>
    </reaction>
</comment>
<dbReference type="PANTHER" id="PTHR14269">
    <property type="entry name" value="CDP-DIACYLGLYCEROL--GLYCEROL-3-PHOSPHATE 3-PHOSPHATIDYLTRANSFERASE-RELATED"/>
    <property type="match status" value="1"/>
</dbReference>
<keyword evidence="19" id="KW-1185">Reference proteome</keyword>
<dbReference type="NCBIfam" id="TIGR00560">
    <property type="entry name" value="pgsA"/>
    <property type="match status" value="1"/>
</dbReference>
<dbReference type="GO" id="GO:0046474">
    <property type="term" value="P:glycerophospholipid biosynthetic process"/>
    <property type="evidence" value="ECO:0007669"/>
    <property type="project" value="TreeGrafter"/>
</dbReference>
<reference evidence="18 19" key="1">
    <citation type="submission" date="2019-12" db="EMBL/GenBank/DDBJ databases">
        <title>Genome sequencing and assembly of endphytes of Porphyra tenera.</title>
        <authorList>
            <person name="Park J.M."/>
            <person name="Shin R."/>
            <person name="Jo S.H."/>
        </authorList>
    </citation>
    <scope>NUCLEOTIDE SEQUENCE [LARGE SCALE GENOMIC DNA]</scope>
    <source>
        <strain evidence="18 19">GPM4</strain>
    </source>
</reference>
<evidence type="ECO:0000313" key="19">
    <source>
        <dbReference type="Proteomes" id="UP000464524"/>
    </source>
</evidence>
<proteinExistence type="inferred from homology"/>
<evidence type="ECO:0000256" key="13">
    <source>
        <dbReference type="ARBA" id="ARBA00023264"/>
    </source>
</evidence>
<keyword evidence="6" id="KW-0444">Lipid biosynthesis</keyword>
<comment type="pathway">
    <text evidence="2">Phospholipid metabolism; phosphatidylglycerol biosynthesis; phosphatidylglycerol from CDP-diacylglycerol: step 1/2.</text>
</comment>
<evidence type="ECO:0000256" key="15">
    <source>
        <dbReference type="NCBIfam" id="TIGR00560"/>
    </source>
</evidence>
<evidence type="ECO:0000256" key="7">
    <source>
        <dbReference type="ARBA" id="ARBA00022679"/>
    </source>
</evidence>
<evidence type="ECO:0000256" key="2">
    <source>
        <dbReference type="ARBA" id="ARBA00005042"/>
    </source>
</evidence>